<dbReference type="EMBL" id="MN740228">
    <property type="protein sequence ID" value="QHT94657.1"/>
    <property type="molecule type" value="Genomic_DNA"/>
</dbReference>
<protein>
    <submittedName>
        <fullName evidence="1">Uncharacterized protein</fullName>
    </submittedName>
</protein>
<dbReference type="AlphaFoldDB" id="A0A6C0IS05"/>
<name>A0A6C0IS05_9ZZZZ</name>
<organism evidence="1">
    <name type="scientific">viral metagenome</name>
    <dbReference type="NCBI Taxonomy" id="1070528"/>
    <lineage>
        <taxon>unclassified sequences</taxon>
        <taxon>metagenomes</taxon>
        <taxon>organismal metagenomes</taxon>
    </lineage>
</organism>
<sequence length="163" mass="18848">MNKPNNININELFEDALKDPSLLSTINVNDLLESVEDEKNDYLENKTMDSLNNEIFNAIKPIESSIEDKQKMCDKLIGYRLVDEIHELHKGKHVRWIRNGTNSLTSGGIVVDIKFLDNGTHVLSKNYTNRFIQYKYDDCITFQKLTETEQLIIMAYGYVNQSV</sequence>
<proteinExistence type="predicted"/>
<reference evidence="1" key="1">
    <citation type="journal article" date="2020" name="Nature">
        <title>Giant virus diversity and host interactions through global metagenomics.</title>
        <authorList>
            <person name="Schulz F."/>
            <person name="Roux S."/>
            <person name="Paez-Espino D."/>
            <person name="Jungbluth S."/>
            <person name="Walsh D.A."/>
            <person name="Denef V.J."/>
            <person name="McMahon K.D."/>
            <person name="Konstantinidis K.T."/>
            <person name="Eloe-Fadrosh E.A."/>
            <person name="Kyrpides N.C."/>
            <person name="Woyke T."/>
        </authorList>
    </citation>
    <scope>NUCLEOTIDE SEQUENCE</scope>
    <source>
        <strain evidence="1">GVMAG-M-3300024261-26</strain>
    </source>
</reference>
<evidence type="ECO:0000313" key="1">
    <source>
        <dbReference type="EMBL" id="QHT94657.1"/>
    </source>
</evidence>
<accession>A0A6C0IS05</accession>